<reference evidence="1 2" key="1">
    <citation type="submission" date="2016-10" db="EMBL/GenBank/DDBJ databases">
        <authorList>
            <person name="de Groot N.N."/>
        </authorList>
    </citation>
    <scope>NUCLEOTIDE SEQUENCE [LARGE SCALE GENOMIC DNA]</scope>
    <source>
        <strain evidence="1 2">CGMCC 4.7037</strain>
    </source>
</reference>
<sequence length="153" mass="17367">MAVAEFAGVTKDEHRGVTSQGGLYEFWTENSAHIYLHDTDFRHLTYQPGRPPILELQFVYDPEWAPPELSETPVVVFRFEDVRLVEWREDQEGHDCVTTHPDAPPGQVELFDWDGADLFTLFTFTLCLAFHASRVEVAVRAEPASVAPSSTYP</sequence>
<protein>
    <recommendedName>
        <fullName evidence="3">Immunity protein 50</fullName>
    </recommendedName>
</protein>
<keyword evidence="2" id="KW-1185">Reference proteome</keyword>
<dbReference type="OrthoDB" id="5187458at2"/>
<proteinExistence type="predicted"/>
<dbReference type="EMBL" id="FNVT01000016">
    <property type="protein sequence ID" value="SEH00350.1"/>
    <property type="molecule type" value="Genomic_DNA"/>
</dbReference>
<evidence type="ECO:0008006" key="3">
    <source>
        <dbReference type="Google" id="ProtNLM"/>
    </source>
</evidence>
<name>A0A1H6ER58_9ACTN</name>
<gene>
    <name evidence="1" type="ORF">SAMN05444920_11684</name>
</gene>
<accession>A0A1H6ER58</accession>
<dbReference type="AlphaFoldDB" id="A0A1H6ER58"/>
<dbReference type="Proteomes" id="UP000236732">
    <property type="component" value="Unassembled WGS sequence"/>
</dbReference>
<evidence type="ECO:0000313" key="1">
    <source>
        <dbReference type="EMBL" id="SEH00350.1"/>
    </source>
</evidence>
<dbReference type="RefSeq" id="WP_103961514.1">
    <property type="nucleotide sequence ID" value="NZ_FNVT01000016.1"/>
</dbReference>
<organism evidence="1 2">
    <name type="scientific">Nonomuraea solani</name>
    <dbReference type="NCBI Taxonomy" id="1144553"/>
    <lineage>
        <taxon>Bacteria</taxon>
        <taxon>Bacillati</taxon>
        <taxon>Actinomycetota</taxon>
        <taxon>Actinomycetes</taxon>
        <taxon>Streptosporangiales</taxon>
        <taxon>Streptosporangiaceae</taxon>
        <taxon>Nonomuraea</taxon>
    </lineage>
</organism>
<evidence type="ECO:0000313" key="2">
    <source>
        <dbReference type="Proteomes" id="UP000236732"/>
    </source>
</evidence>